<gene>
    <name evidence="2" type="ORF">GCM10010449_82370</name>
</gene>
<dbReference type="Proteomes" id="UP001501637">
    <property type="component" value="Unassembled WGS sequence"/>
</dbReference>
<reference evidence="3" key="1">
    <citation type="journal article" date="2019" name="Int. J. Syst. Evol. Microbiol.">
        <title>The Global Catalogue of Microorganisms (GCM) 10K type strain sequencing project: providing services to taxonomists for standard genome sequencing and annotation.</title>
        <authorList>
            <consortium name="The Broad Institute Genomics Platform"/>
            <consortium name="The Broad Institute Genome Sequencing Center for Infectious Disease"/>
            <person name="Wu L."/>
            <person name="Ma J."/>
        </authorList>
    </citation>
    <scope>NUCLEOTIDE SEQUENCE [LARGE SCALE GENOMIC DNA]</scope>
    <source>
        <strain evidence="3">JCM 9092</strain>
    </source>
</reference>
<comment type="caution">
    <text evidence="2">The sequence shown here is derived from an EMBL/GenBank/DDBJ whole genome shotgun (WGS) entry which is preliminary data.</text>
</comment>
<dbReference type="RefSeq" id="WP_344530536.1">
    <property type="nucleotide sequence ID" value="NZ_BAAAUG010000220.1"/>
</dbReference>
<proteinExistence type="predicted"/>
<dbReference type="Gene3D" id="2.30.30.240">
    <property type="entry name" value="PRC-barrel domain"/>
    <property type="match status" value="1"/>
</dbReference>
<evidence type="ECO:0000313" key="2">
    <source>
        <dbReference type="EMBL" id="GAA3151584.1"/>
    </source>
</evidence>
<sequence length="195" mass="20105">MTTLIPAADLTKRPVVTLGGEAVAQVKDTVFDAAGGQITGFTLAGRGLLSGPLKQGLPWPGVHALGPDAVMILSEEVLRARDAVVDRGEADTGQVRGARVLSDAGLELGTVVDAVVEGGTSGRVAGFEVATTEAMGRHERRAFLPAHGRLAMTGDTLVIPAGLAGQAVDDLDELTAAWDRLRTAGETGFRKGDAR</sequence>
<dbReference type="InterPro" id="IPR011033">
    <property type="entry name" value="PRC_barrel-like_sf"/>
</dbReference>
<name>A0ABP6NKS0_9ACTN</name>
<evidence type="ECO:0000313" key="3">
    <source>
        <dbReference type="Proteomes" id="UP001501637"/>
    </source>
</evidence>
<feature type="domain" description="PRC-barrel" evidence="1">
    <location>
        <begin position="6"/>
        <end position="72"/>
    </location>
</feature>
<keyword evidence="3" id="KW-1185">Reference proteome</keyword>
<accession>A0ABP6NKS0</accession>
<protein>
    <submittedName>
        <fullName evidence="2">PRC-barrel domain-containing protein</fullName>
    </submittedName>
</protein>
<dbReference type="InterPro" id="IPR027275">
    <property type="entry name" value="PRC-brl_dom"/>
</dbReference>
<evidence type="ECO:0000259" key="1">
    <source>
        <dbReference type="Pfam" id="PF05239"/>
    </source>
</evidence>
<dbReference type="SUPFAM" id="SSF50346">
    <property type="entry name" value="PRC-barrel domain"/>
    <property type="match status" value="2"/>
</dbReference>
<dbReference type="Pfam" id="PF05239">
    <property type="entry name" value="PRC"/>
    <property type="match status" value="1"/>
</dbReference>
<dbReference type="EMBL" id="BAAAUG010000220">
    <property type="protein sequence ID" value="GAA3151584.1"/>
    <property type="molecule type" value="Genomic_DNA"/>
</dbReference>
<organism evidence="2 3">
    <name type="scientific">Streptomyces rectiviolaceus</name>
    <dbReference type="NCBI Taxonomy" id="332591"/>
    <lineage>
        <taxon>Bacteria</taxon>
        <taxon>Bacillati</taxon>
        <taxon>Actinomycetota</taxon>
        <taxon>Actinomycetes</taxon>
        <taxon>Kitasatosporales</taxon>
        <taxon>Streptomycetaceae</taxon>
        <taxon>Streptomyces</taxon>
    </lineage>
</organism>